<dbReference type="GO" id="GO:0005524">
    <property type="term" value="F:ATP binding"/>
    <property type="evidence" value="ECO:0007669"/>
    <property type="project" value="InterPro"/>
</dbReference>
<protein>
    <recommendedName>
        <fullName evidence="1">DEAD/DEAH-box helicase domain-containing protein</fullName>
    </recommendedName>
</protein>
<dbReference type="SUPFAM" id="SSF52540">
    <property type="entry name" value="P-loop containing nucleoside triphosphate hydrolases"/>
    <property type="match status" value="1"/>
</dbReference>
<dbReference type="InterPro" id="IPR027417">
    <property type="entry name" value="P-loop_NTPase"/>
</dbReference>
<keyword evidence="3" id="KW-1185">Reference proteome</keyword>
<dbReference type="Gene3D" id="3.40.50.300">
    <property type="entry name" value="P-loop containing nucleotide triphosphate hydrolases"/>
    <property type="match status" value="1"/>
</dbReference>
<dbReference type="OrthoDB" id="3260945at2759"/>
<evidence type="ECO:0000313" key="3">
    <source>
        <dbReference type="Proteomes" id="UP000799118"/>
    </source>
</evidence>
<sequence>QMSSQVSFTSNEGVKIINSIVKKHVSKWKDGLHELQRICIPKILNLEDVFAINATGGGKSVLFGIPVLVQLQISQNVALYPMFDVPICLDPIGVVVMPMKGLVNNIVHVLNFHSLSGLIVSL</sequence>
<feature type="non-terminal residue" evidence="2">
    <location>
        <position position="1"/>
    </location>
</feature>
<feature type="domain" description="DEAD/DEAH-box helicase" evidence="1">
    <location>
        <begin position="35"/>
        <end position="111"/>
    </location>
</feature>
<accession>A0A6A4H5B0</accession>
<name>A0A6A4H5B0_9AGAR</name>
<organism evidence="2 3">
    <name type="scientific">Gymnopus androsaceus JB14</name>
    <dbReference type="NCBI Taxonomy" id="1447944"/>
    <lineage>
        <taxon>Eukaryota</taxon>
        <taxon>Fungi</taxon>
        <taxon>Dikarya</taxon>
        <taxon>Basidiomycota</taxon>
        <taxon>Agaricomycotina</taxon>
        <taxon>Agaricomycetes</taxon>
        <taxon>Agaricomycetidae</taxon>
        <taxon>Agaricales</taxon>
        <taxon>Marasmiineae</taxon>
        <taxon>Omphalotaceae</taxon>
        <taxon>Gymnopus</taxon>
    </lineage>
</organism>
<dbReference type="Pfam" id="PF00270">
    <property type="entry name" value="DEAD"/>
    <property type="match status" value="1"/>
</dbReference>
<proteinExistence type="predicted"/>
<dbReference type="InterPro" id="IPR011545">
    <property type="entry name" value="DEAD/DEAH_box_helicase_dom"/>
</dbReference>
<dbReference type="EMBL" id="ML769583">
    <property type="protein sequence ID" value="KAE9392966.1"/>
    <property type="molecule type" value="Genomic_DNA"/>
</dbReference>
<evidence type="ECO:0000313" key="2">
    <source>
        <dbReference type="EMBL" id="KAE9392966.1"/>
    </source>
</evidence>
<dbReference type="AlphaFoldDB" id="A0A6A4H5B0"/>
<evidence type="ECO:0000259" key="1">
    <source>
        <dbReference type="Pfam" id="PF00270"/>
    </source>
</evidence>
<dbReference type="GO" id="GO:0003676">
    <property type="term" value="F:nucleic acid binding"/>
    <property type="evidence" value="ECO:0007669"/>
    <property type="project" value="InterPro"/>
</dbReference>
<gene>
    <name evidence="2" type="ORF">BT96DRAFT_829887</name>
</gene>
<dbReference type="Proteomes" id="UP000799118">
    <property type="component" value="Unassembled WGS sequence"/>
</dbReference>
<reference evidence="2" key="1">
    <citation type="journal article" date="2019" name="Environ. Microbiol.">
        <title>Fungal ecological strategies reflected in gene transcription - a case study of two litter decomposers.</title>
        <authorList>
            <person name="Barbi F."/>
            <person name="Kohler A."/>
            <person name="Barry K."/>
            <person name="Baskaran P."/>
            <person name="Daum C."/>
            <person name="Fauchery L."/>
            <person name="Ihrmark K."/>
            <person name="Kuo A."/>
            <person name="LaButti K."/>
            <person name="Lipzen A."/>
            <person name="Morin E."/>
            <person name="Grigoriev I.V."/>
            <person name="Henrissat B."/>
            <person name="Lindahl B."/>
            <person name="Martin F."/>
        </authorList>
    </citation>
    <scope>NUCLEOTIDE SEQUENCE</scope>
    <source>
        <strain evidence="2">JB14</strain>
    </source>
</reference>